<evidence type="ECO:0000313" key="5">
    <source>
        <dbReference type="EMBL" id="CEI81000.1"/>
    </source>
</evidence>
<dbReference type="PANTHER" id="PTHR43479:SF7">
    <property type="entry name" value="TETR-FAMILY TRANSCRIPTIONAL REGULATOR"/>
    <property type="match status" value="1"/>
</dbReference>
<dbReference type="InterPro" id="IPR039532">
    <property type="entry name" value="TetR_C_Firmicutes"/>
</dbReference>
<sequence length="198" mass="23016">MVDRRTKKTQKAIKNTFLTLLEEKELTKITVSEVSNLADIGRGTFYLHYQDIFDLYNQLENELLHQLLQWIDELYGGSQSITLTEFMEKVAEAILQNQKIFKLFMNEQRSSLLLSKVKEKITEKELEDRKRHGVLQNADFEKYNVSFQVSGTIEVLNEWIKTGMHQSPKEISETISRIICDADDIARTVTKIKSTSHT</sequence>
<keyword evidence="2 3" id="KW-0238">DNA-binding</keyword>
<organism evidence="5 6">
    <name type="scientific">Oceanobacillus oncorhynchi</name>
    <dbReference type="NCBI Taxonomy" id="545501"/>
    <lineage>
        <taxon>Bacteria</taxon>
        <taxon>Bacillati</taxon>
        <taxon>Bacillota</taxon>
        <taxon>Bacilli</taxon>
        <taxon>Bacillales</taxon>
        <taxon>Bacillaceae</taxon>
        <taxon>Oceanobacillus</taxon>
    </lineage>
</organism>
<dbReference type="RefSeq" id="WP_042529851.1">
    <property type="nucleotide sequence ID" value="NZ_CDGG01000001.1"/>
</dbReference>
<dbReference type="InterPro" id="IPR050624">
    <property type="entry name" value="HTH-type_Tx_Regulator"/>
</dbReference>
<keyword evidence="6" id="KW-1185">Reference proteome</keyword>
<evidence type="ECO:0000313" key="6">
    <source>
        <dbReference type="Proteomes" id="UP000040453"/>
    </source>
</evidence>
<feature type="domain" description="HTH tetR-type" evidence="4">
    <location>
        <begin position="7"/>
        <end position="67"/>
    </location>
</feature>
<dbReference type="STRING" id="545501.BN997_00813"/>
<proteinExistence type="predicted"/>
<feature type="DNA-binding region" description="H-T-H motif" evidence="3">
    <location>
        <begin position="30"/>
        <end position="49"/>
    </location>
</feature>
<dbReference type="PANTHER" id="PTHR43479">
    <property type="entry name" value="ACREF/ENVCD OPERON REPRESSOR-RELATED"/>
    <property type="match status" value="1"/>
</dbReference>
<dbReference type="GO" id="GO:0003677">
    <property type="term" value="F:DNA binding"/>
    <property type="evidence" value="ECO:0007669"/>
    <property type="project" value="UniProtKB-UniRule"/>
</dbReference>
<name>A0A0A1M6T0_9BACI</name>
<reference evidence="5 6" key="1">
    <citation type="submission" date="2014-11" db="EMBL/GenBank/DDBJ databases">
        <authorList>
            <person name="Urmite Genomes Urmite Genomes"/>
        </authorList>
    </citation>
    <scope>NUCLEOTIDE SEQUENCE [LARGE SCALE GENOMIC DNA]</scope>
    <source>
        <strain evidence="5 6">Oc5</strain>
    </source>
</reference>
<dbReference type="Gene3D" id="1.10.357.10">
    <property type="entry name" value="Tetracycline Repressor, domain 2"/>
    <property type="match status" value="1"/>
</dbReference>
<dbReference type="SUPFAM" id="SSF46689">
    <property type="entry name" value="Homeodomain-like"/>
    <property type="match status" value="1"/>
</dbReference>
<dbReference type="PROSITE" id="PS50977">
    <property type="entry name" value="HTH_TETR_2"/>
    <property type="match status" value="1"/>
</dbReference>
<dbReference type="Pfam" id="PF14278">
    <property type="entry name" value="TetR_C_8"/>
    <property type="match status" value="1"/>
</dbReference>
<evidence type="ECO:0000256" key="3">
    <source>
        <dbReference type="PROSITE-ProRule" id="PRU00335"/>
    </source>
</evidence>
<evidence type="ECO:0000256" key="1">
    <source>
        <dbReference type="ARBA" id="ARBA00022491"/>
    </source>
</evidence>
<evidence type="ECO:0000256" key="2">
    <source>
        <dbReference type="ARBA" id="ARBA00023125"/>
    </source>
</evidence>
<keyword evidence="1" id="KW-0678">Repressor</keyword>
<protein>
    <recommendedName>
        <fullName evidence="4">HTH tetR-type domain-containing protein</fullName>
    </recommendedName>
</protein>
<evidence type="ECO:0000259" key="4">
    <source>
        <dbReference type="PROSITE" id="PS50977"/>
    </source>
</evidence>
<dbReference type="InterPro" id="IPR001647">
    <property type="entry name" value="HTH_TetR"/>
</dbReference>
<gene>
    <name evidence="5" type="ORF">BN997_00813</name>
</gene>
<dbReference type="AlphaFoldDB" id="A0A0A1M6T0"/>
<dbReference type="InterPro" id="IPR009057">
    <property type="entry name" value="Homeodomain-like_sf"/>
</dbReference>
<dbReference type="EMBL" id="CDGG01000001">
    <property type="protein sequence ID" value="CEI81000.1"/>
    <property type="molecule type" value="Genomic_DNA"/>
</dbReference>
<dbReference type="Proteomes" id="UP000040453">
    <property type="component" value="Unassembled WGS sequence"/>
</dbReference>
<accession>A0A0A1M6T0</accession>